<feature type="transmembrane region" description="Helical" evidence="8">
    <location>
        <begin position="25"/>
        <end position="44"/>
    </location>
</feature>
<dbReference type="AlphaFoldDB" id="A0A926DCC3"/>
<keyword evidence="11" id="KW-1185">Reference proteome</keyword>
<proteinExistence type="inferred from homology"/>
<comment type="subcellular location">
    <subcellularLocation>
        <location evidence="8">Cell membrane</location>
        <topology evidence="8">Multi-pass membrane protein</topology>
    </subcellularLocation>
    <subcellularLocation>
        <location evidence="1">Membrane</location>
        <topology evidence="1">Multi-pass membrane protein</topology>
    </subcellularLocation>
</comment>
<dbReference type="Gene3D" id="3.40.190.10">
    <property type="entry name" value="Periplasmic binding protein-like II"/>
    <property type="match status" value="1"/>
</dbReference>
<dbReference type="Pfam" id="PF04069">
    <property type="entry name" value="OpuAC"/>
    <property type="match status" value="1"/>
</dbReference>
<gene>
    <name evidence="10" type="ORF">H8695_00950</name>
</gene>
<evidence type="ECO:0000256" key="2">
    <source>
        <dbReference type="ARBA" id="ARBA00022448"/>
    </source>
</evidence>
<feature type="transmembrane region" description="Helical" evidence="8">
    <location>
        <begin position="56"/>
        <end position="78"/>
    </location>
</feature>
<accession>A0A926DCC3</accession>
<name>A0A926DCC3_9FIRM</name>
<dbReference type="Pfam" id="PF00528">
    <property type="entry name" value="BPD_transp_1"/>
    <property type="match status" value="1"/>
</dbReference>
<comment type="caution">
    <text evidence="10">The sequence shown here is derived from an EMBL/GenBank/DDBJ whole genome shotgun (WGS) entry which is preliminary data.</text>
</comment>
<evidence type="ECO:0000259" key="9">
    <source>
        <dbReference type="PROSITE" id="PS50928"/>
    </source>
</evidence>
<dbReference type="Gene3D" id="1.10.3720.10">
    <property type="entry name" value="MetI-like"/>
    <property type="match status" value="1"/>
</dbReference>
<dbReference type="CDD" id="cd06261">
    <property type="entry name" value="TM_PBP2"/>
    <property type="match status" value="1"/>
</dbReference>
<dbReference type="PANTHER" id="PTHR30177">
    <property type="entry name" value="GLYCINE BETAINE/L-PROLINE TRANSPORT SYSTEM PERMEASE PROTEIN PROW"/>
    <property type="match status" value="1"/>
</dbReference>
<dbReference type="InterPro" id="IPR007210">
    <property type="entry name" value="ABC_Gly_betaine_transp_sub-bd"/>
</dbReference>
<dbReference type="GO" id="GO:0031460">
    <property type="term" value="P:glycine betaine transport"/>
    <property type="evidence" value="ECO:0007669"/>
    <property type="project" value="TreeGrafter"/>
</dbReference>
<organism evidence="10 11">
    <name type="scientific">Feifania hominis</name>
    <dbReference type="NCBI Taxonomy" id="2763660"/>
    <lineage>
        <taxon>Bacteria</taxon>
        <taxon>Bacillati</taxon>
        <taxon>Bacillota</taxon>
        <taxon>Clostridia</taxon>
        <taxon>Eubacteriales</taxon>
        <taxon>Feifaniaceae</taxon>
        <taxon>Feifania</taxon>
    </lineage>
</organism>
<dbReference type="SUPFAM" id="SSF161098">
    <property type="entry name" value="MetI-like"/>
    <property type="match status" value="1"/>
</dbReference>
<evidence type="ECO:0000256" key="6">
    <source>
        <dbReference type="ARBA" id="ARBA00035642"/>
    </source>
</evidence>
<dbReference type="InterPro" id="IPR051204">
    <property type="entry name" value="ABC_transp_perm/SBD"/>
</dbReference>
<evidence type="ECO:0000313" key="11">
    <source>
        <dbReference type="Proteomes" id="UP000620366"/>
    </source>
</evidence>
<dbReference type="PANTHER" id="PTHR30177:SF4">
    <property type="entry name" value="OSMOPROTECTANT IMPORT PERMEASE PROTEIN OSMW"/>
    <property type="match status" value="1"/>
</dbReference>
<keyword evidence="5 8" id="KW-0472">Membrane</keyword>
<feature type="domain" description="ABC transmembrane type-1" evidence="9">
    <location>
        <begin position="19"/>
        <end position="198"/>
    </location>
</feature>
<dbReference type="FunFam" id="1.10.3720.10:FF:000001">
    <property type="entry name" value="Glycine betaine ABC transporter, permease"/>
    <property type="match status" value="1"/>
</dbReference>
<feature type="transmembrane region" description="Helical" evidence="8">
    <location>
        <begin position="229"/>
        <end position="248"/>
    </location>
</feature>
<comment type="similarity">
    <text evidence="6">In the C-terminal section; belongs to the OsmX family.</text>
</comment>
<evidence type="ECO:0000256" key="4">
    <source>
        <dbReference type="ARBA" id="ARBA00022989"/>
    </source>
</evidence>
<evidence type="ECO:0000256" key="3">
    <source>
        <dbReference type="ARBA" id="ARBA00022692"/>
    </source>
</evidence>
<keyword evidence="2 8" id="KW-0813">Transport</keyword>
<dbReference type="Gene3D" id="3.40.190.120">
    <property type="entry name" value="Osmoprotection protein (prox), domain 2"/>
    <property type="match status" value="1"/>
</dbReference>
<reference evidence="10" key="1">
    <citation type="submission" date="2020-08" db="EMBL/GenBank/DDBJ databases">
        <title>Genome public.</title>
        <authorList>
            <person name="Liu C."/>
            <person name="Sun Q."/>
        </authorList>
    </citation>
    <scope>NUCLEOTIDE SEQUENCE</scope>
    <source>
        <strain evidence="10">BX7</strain>
    </source>
</reference>
<dbReference type="InterPro" id="IPR000515">
    <property type="entry name" value="MetI-like"/>
</dbReference>
<feature type="transmembrane region" description="Helical" evidence="8">
    <location>
        <begin position="133"/>
        <end position="159"/>
    </location>
</feature>
<dbReference type="SUPFAM" id="SSF53850">
    <property type="entry name" value="Periplasmic binding protein-like II"/>
    <property type="match status" value="1"/>
</dbReference>
<dbReference type="Proteomes" id="UP000620366">
    <property type="component" value="Unassembled WGS sequence"/>
</dbReference>
<evidence type="ECO:0000256" key="8">
    <source>
        <dbReference type="RuleBase" id="RU363032"/>
    </source>
</evidence>
<keyword evidence="4 8" id="KW-1133">Transmembrane helix</keyword>
<protein>
    <submittedName>
        <fullName evidence="10">ABC transporter permease/substrate-binding protein</fullName>
    </submittedName>
</protein>
<evidence type="ECO:0000256" key="7">
    <source>
        <dbReference type="ARBA" id="ARBA00035652"/>
    </source>
</evidence>
<dbReference type="GO" id="GO:0022857">
    <property type="term" value="F:transmembrane transporter activity"/>
    <property type="evidence" value="ECO:0007669"/>
    <property type="project" value="InterPro"/>
</dbReference>
<evidence type="ECO:0000313" key="10">
    <source>
        <dbReference type="EMBL" id="MBC8535267.1"/>
    </source>
</evidence>
<feature type="transmembrane region" description="Helical" evidence="8">
    <location>
        <begin position="179"/>
        <end position="198"/>
    </location>
</feature>
<feature type="transmembrane region" description="Helical" evidence="8">
    <location>
        <begin position="84"/>
        <end position="104"/>
    </location>
</feature>
<comment type="similarity">
    <text evidence="7">In the N-terminal section; belongs to the binding-protein-dependent transport system permease family.</text>
</comment>
<evidence type="ECO:0000256" key="5">
    <source>
        <dbReference type="ARBA" id="ARBA00023136"/>
    </source>
</evidence>
<keyword evidence="3 8" id="KW-0812">Transmembrane</keyword>
<evidence type="ECO:0000256" key="1">
    <source>
        <dbReference type="ARBA" id="ARBA00004141"/>
    </source>
</evidence>
<comment type="similarity">
    <text evidence="8">Belongs to the binding-protein-dependent transport system permease family.</text>
</comment>
<dbReference type="GO" id="GO:0043190">
    <property type="term" value="C:ATP-binding cassette (ABC) transporter complex"/>
    <property type="evidence" value="ECO:0007669"/>
    <property type="project" value="InterPro"/>
</dbReference>
<sequence>MSGFWQMFLDRWQELLELLLEHLNMTSLAVLLSLAIGVPLGLLITKSRPVASAVIGVANVMQSIPSIALLAFLVPFIGIGQKPAIIMVVLYALLPIIKNTYTGITSIDPKVMESAAGIGLTRMQQLFRVQLPMAAPFIMAGVRISAVTAVGTVTIAAFAGARGLGWFINLGLNANDPNLVLLGAIPASILALLVDFVLSKLERAITPEGLKPPDRIVQLSRARRVGRSATALALALLMFVVPVGASFAKTLHREEHTIVVGSTNFTEAIILGYLYSELISENTDIAVEEKFNLNGSPLAFAAIERGDIDMFTDYTGVISPILLKQPMETDTQKVYDTVVRLMADEHDIEVSKPLGFSNEYVISASPEAAEKYGLETLSDLIEAAGQLRFGCTTAFTQREDLLPKMEEDFGIEFKSVTGLEGNIRYQAISSGEVDVTDAFSTDAMTVKVDLVPLRDDLSFFPPYQAVNLVREDVFEQYPQLRELLAKLEGAITTREMAQMNYAVDVDGENPRNVAREYLKSKGLID</sequence>
<dbReference type="InterPro" id="IPR035906">
    <property type="entry name" value="MetI-like_sf"/>
</dbReference>
<dbReference type="PROSITE" id="PS50928">
    <property type="entry name" value="ABC_TM1"/>
    <property type="match status" value="1"/>
</dbReference>
<dbReference type="RefSeq" id="WP_249298901.1">
    <property type="nucleotide sequence ID" value="NZ_JACRSP010000001.1"/>
</dbReference>
<dbReference type="EMBL" id="JACRSP010000001">
    <property type="protein sequence ID" value="MBC8535267.1"/>
    <property type="molecule type" value="Genomic_DNA"/>
</dbReference>